<proteinExistence type="predicted"/>
<name>A0AAE1AJP0_9GAST</name>
<evidence type="ECO:0000313" key="3">
    <source>
        <dbReference type="Proteomes" id="UP001283361"/>
    </source>
</evidence>
<gene>
    <name evidence="2" type="ORF">RRG08_001561</name>
</gene>
<dbReference type="EMBL" id="JAWDGP010001678">
    <property type="protein sequence ID" value="KAK3789169.1"/>
    <property type="molecule type" value="Genomic_DNA"/>
</dbReference>
<feature type="region of interest" description="Disordered" evidence="1">
    <location>
        <begin position="1"/>
        <end position="64"/>
    </location>
</feature>
<keyword evidence="3" id="KW-1185">Reference proteome</keyword>
<comment type="caution">
    <text evidence="2">The sequence shown here is derived from an EMBL/GenBank/DDBJ whole genome shotgun (WGS) entry which is preliminary data.</text>
</comment>
<feature type="compositionally biased region" description="Low complexity" evidence="1">
    <location>
        <begin position="38"/>
        <end position="59"/>
    </location>
</feature>
<sequence>MVMNRPLAYLQDDRQLDSSDGDQPSSSLFTGRTVGQLDSSDGDQPSCSSSTGRKSTCSSPLPTPLAKRQCFRTIDNMACDCPVSVTHLGHLHQRCKGPLSPHSGTCSPLTATFPHRSPFLNVKKTSGQDVPLSIYS</sequence>
<organism evidence="2 3">
    <name type="scientific">Elysia crispata</name>
    <name type="common">lettuce slug</name>
    <dbReference type="NCBI Taxonomy" id="231223"/>
    <lineage>
        <taxon>Eukaryota</taxon>
        <taxon>Metazoa</taxon>
        <taxon>Spiralia</taxon>
        <taxon>Lophotrochozoa</taxon>
        <taxon>Mollusca</taxon>
        <taxon>Gastropoda</taxon>
        <taxon>Heterobranchia</taxon>
        <taxon>Euthyneura</taxon>
        <taxon>Panpulmonata</taxon>
        <taxon>Sacoglossa</taxon>
        <taxon>Placobranchoidea</taxon>
        <taxon>Plakobranchidae</taxon>
        <taxon>Elysia</taxon>
    </lineage>
</organism>
<evidence type="ECO:0000313" key="2">
    <source>
        <dbReference type="EMBL" id="KAK3789169.1"/>
    </source>
</evidence>
<dbReference type="AlphaFoldDB" id="A0AAE1AJP0"/>
<evidence type="ECO:0000256" key="1">
    <source>
        <dbReference type="SAM" id="MobiDB-lite"/>
    </source>
</evidence>
<accession>A0AAE1AJP0</accession>
<reference evidence="2" key="1">
    <citation type="journal article" date="2023" name="G3 (Bethesda)">
        <title>A reference genome for the long-term kleptoplast-retaining sea slug Elysia crispata morphotype clarki.</title>
        <authorList>
            <person name="Eastman K.E."/>
            <person name="Pendleton A.L."/>
            <person name="Shaikh M.A."/>
            <person name="Suttiyut T."/>
            <person name="Ogas R."/>
            <person name="Tomko P."/>
            <person name="Gavelis G."/>
            <person name="Widhalm J.R."/>
            <person name="Wisecaver J.H."/>
        </authorList>
    </citation>
    <scope>NUCLEOTIDE SEQUENCE</scope>
    <source>
        <strain evidence="2">ECLA1</strain>
    </source>
</reference>
<dbReference type="Proteomes" id="UP001283361">
    <property type="component" value="Unassembled WGS sequence"/>
</dbReference>
<feature type="compositionally biased region" description="Polar residues" evidence="1">
    <location>
        <begin position="21"/>
        <end position="30"/>
    </location>
</feature>
<protein>
    <submittedName>
        <fullName evidence="2">Uncharacterized protein</fullName>
    </submittedName>
</protein>